<keyword evidence="7" id="KW-1185">Reference proteome</keyword>
<dbReference type="FunFam" id="3.90.1030.10:FF:000001">
    <property type="entry name" value="50S ribosomal protein L17"/>
    <property type="match status" value="1"/>
</dbReference>
<dbReference type="Gene3D" id="3.90.1030.10">
    <property type="entry name" value="Ribosomal protein L17"/>
    <property type="match status" value="1"/>
</dbReference>
<comment type="subunit">
    <text evidence="4">Part of the 50S ribosomal subunit. Contacts protein L32.</text>
</comment>
<evidence type="ECO:0000313" key="7">
    <source>
        <dbReference type="Proteomes" id="UP000306585"/>
    </source>
</evidence>
<dbReference type="PANTHER" id="PTHR14413:SF16">
    <property type="entry name" value="LARGE RIBOSOMAL SUBUNIT PROTEIN BL17M"/>
    <property type="match status" value="1"/>
</dbReference>
<evidence type="ECO:0000256" key="3">
    <source>
        <dbReference type="ARBA" id="ARBA00023274"/>
    </source>
</evidence>
<keyword evidence="3 4" id="KW-0687">Ribonucleoprotein</keyword>
<dbReference type="PANTHER" id="PTHR14413">
    <property type="entry name" value="RIBOSOMAL PROTEIN L17"/>
    <property type="match status" value="1"/>
</dbReference>
<accession>A0A5R9GK03</accession>
<reference evidence="6 7" key="1">
    <citation type="journal article" date="2019" name="Appl. Environ. Microbiol.">
        <title>Environmental Evidence and Genomic Insight of Iron-oxidizing Bacteria Preference Towards More Corrosion Resistant Stainless Steel at Higher Salinities.</title>
        <authorList>
            <person name="Garrison C.E."/>
            <person name="Price K.A."/>
            <person name="Field E.K."/>
        </authorList>
    </citation>
    <scope>NUCLEOTIDE SEQUENCE [LARGE SCALE GENOMIC DNA]</scope>
    <source>
        <strain evidence="6 7">P3</strain>
    </source>
</reference>
<evidence type="ECO:0000256" key="4">
    <source>
        <dbReference type="HAMAP-Rule" id="MF_01368"/>
    </source>
</evidence>
<dbReference type="GO" id="GO:0006412">
    <property type="term" value="P:translation"/>
    <property type="evidence" value="ECO:0007669"/>
    <property type="project" value="UniProtKB-UniRule"/>
</dbReference>
<organism evidence="6 7">
    <name type="scientific">Mariprofundus erugo</name>
    <dbReference type="NCBI Taxonomy" id="2528639"/>
    <lineage>
        <taxon>Bacteria</taxon>
        <taxon>Pseudomonadati</taxon>
        <taxon>Pseudomonadota</taxon>
        <taxon>Candidatius Mariprofundia</taxon>
        <taxon>Mariprofundales</taxon>
        <taxon>Mariprofundaceae</taxon>
        <taxon>Mariprofundus</taxon>
    </lineage>
</organism>
<sequence length="127" mass="13931">MRHRKHRGSLGLPTGHRRALLANLATALLTHGRIETTEPKARAVRPYVEKLISLGKRGDLHARRQALAKLRYRPIVDVLFNDVAAACSDRTGGYTRIIKTGFRAGDAAPMAIIELVDQVNKAEAAEA</sequence>
<evidence type="ECO:0000256" key="5">
    <source>
        <dbReference type="RuleBase" id="RU000660"/>
    </source>
</evidence>
<gene>
    <name evidence="4" type="primary">rplQ</name>
    <name evidence="6" type="ORF">FEF65_12705</name>
</gene>
<dbReference type="HAMAP" id="MF_01368">
    <property type="entry name" value="Ribosomal_bL17"/>
    <property type="match status" value="1"/>
</dbReference>
<dbReference type="RefSeq" id="WP_138240199.1">
    <property type="nucleotide sequence ID" value="NZ_VBRY01000015.1"/>
</dbReference>
<comment type="caution">
    <text evidence="6">The sequence shown here is derived from an EMBL/GenBank/DDBJ whole genome shotgun (WGS) entry which is preliminary data.</text>
</comment>
<evidence type="ECO:0000313" key="6">
    <source>
        <dbReference type="EMBL" id="TLS65545.1"/>
    </source>
</evidence>
<dbReference type="Pfam" id="PF01196">
    <property type="entry name" value="Ribosomal_L17"/>
    <property type="match status" value="1"/>
</dbReference>
<dbReference type="OrthoDB" id="5297054at2"/>
<dbReference type="GO" id="GO:0022625">
    <property type="term" value="C:cytosolic large ribosomal subunit"/>
    <property type="evidence" value="ECO:0007669"/>
    <property type="project" value="TreeGrafter"/>
</dbReference>
<proteinExistence type="inferred from homology"/>
<dbReference type="EMBL" id="VBRY01000015">
    <property type="protein sequence ID" value="TLS65545.1"/>
    <property type="molecule type" value="Genomic_DNA"/>
</dbReference>
<dbReference type="InterPro" id="IPR036373">
    <property type="entry name" value="Ribosomal_bL17_sf"/>
</dbReference>
<evidence type="ECO:0000256" key="2">
    <source>
        <dbReference type="ARBA" id="ARBA00022980"/>
    </source>
</evidence>
<comment type="similarity">
    <text evidence="1 4 5">Belongs to the bacterial ribosomal protein bL17 family.</text>
</comment>
<dbReference type="NCBIfam" id="TIGR00059">
    <property type="entry name" value="L17"/>
    <property type="match status" value="1"/>
</dbReference>
<dbReference type="AlphaFoldDB" id="A0A5R9GK03"/>
<name>A0A5R9GK03_9PROT</name>
<dbReference type="SUPFAM" id="SSF64263">
    <property type="entry name" value="Prokaryotic ribosomal protein L17"/>
    <property type="match status" value="1"/>
</dbReference>
<dbReference type="Proteomes" id="UP000306585">
    <property type="component" value="Unassembled WGS sequence"/>
</dbReference>
<dbReference type="InterPro" id="IPR000456">
    <property type="entry name" value="Ribosomal_bL17"/>
</dbReference>
<keyword evidence="2 4" id="KW-0689">Ribosomal protein</keyword>
<dbReference type="GO" id="GO:0003735">
    <property type="term" value="F:structural constituent of ribosome"/>
    <property type="evidence" value="ECO:0007669"/>
    <property type="project" value="InterPro"/>
</dbReference>
<evidence type="ECO:0000256" key="1">
    <source>
        <dbReference type="ARBA" id="ARBA00008777"/>
    </source>
</evidence>
<protein>
    <recommendedName>
        <fullName evidence="4">Large ribosomal subunit protein bL17</fullName>
    </recommendedName>
</protein>